<comment type="catalytic activity">
    <reaction evidence="8 9">
        <text>L-threonine + hydrogencarbonate + ATP = L-threonylcarbamoyladenylate + diphosphate + H2O</text>
        <dbReference type="Rhea" id="RHEA:36407"/>
        <dbReference type="ChEBI" id="CHEBI:15377"/>
        <dbReference type="ChEBI" id="CHEBI:17544"/>
        <dbReference type="ChEBI" id="CHEBI:30616"/>
        <dbReference type="ChEBI" id="CHEBI:33019"/>
        <dbReference type="ChEBI" id="CHEBI:57926"/>
        <dbReference type="ChEBI" id="CHEBI:73682"/>
        <dbReference type="EC" id="2.7.7.87"/>
    </reaction>
</comment>
<dbReference type="InterPro" id="IPR006070">
    <property type="entry name" value="Sua5-like_dom"/>
</dbReference>
<dbReference type="PANTHER" id="PTHR17490">
    <property type="entry name" value="SUA5"/>
    <property type="match status" value="1"/>
</dbReference>
<evidence type="ECO:0000256" key="7">
    <source>
        <dbReference type="ARBA" id="ARBA00022840"/>
    </source>
</evidence>
<dbReference type="InterPro" id="IPR023535">
    <property type="entry name" value="TC-AMP_synthase"/>
</dbReference>
<keyword evidence="3 9" id="KW-0808">Transferase</keyword>
<evidence type="ECO:0000256" key="5">
    <source>
        <dbReference type="ARBA" id="ARBA00022695"/>
    </source>
</evidence>
<keyword evidence="7 9" id="KW-0067">ATP-binding</keyword>
<comment type="similarity">
    <text evidence="9">Belongs to the SUA5 family. TsaC subfamily.</text>
</comment>
<sequence length="184" mass="20166">MTADVFQIAVSAMHGGGVVAYPTEAVWGLGCDPWQQPAVEEILKLKQRPMEKGLIMVAADISQIEPLIKAVTAEQLTQLKTSWPGPVTWLMPDPENWVPQWVKGEHSAVAIRVSDHPIVTKLCRLIGKPIISTSANLAGEPELKTEQAVRQQFGDKLDAVVSGELGNQTKPSQIRDLMTNQILR</sequence>
<keyword evidence="2 9" id="KW-0963">Cytoplasm</keyword>
<keyword evidence="5 9" id="KW-0548">Nucleotidyltransferase</keyword>
<evidence type="ECO:0000256" key="2">
    <source>
        <dbReference type="ARBA" id="ARBA00022490"/>
    </source>
</evidence>
<dbReference type="Gene3D" id="3.90.870.10">
    <property type="entry name" value="DHBP synthase"/>
    <property type="match status" value="1"/>
</dbReference>
<evidence type="ECO:0000256" key="9">
    <source>
        <dbReference type="HAMAP-Rule" id="MF_01852"/>
    </source>
</evidence>
<protein>
    <recommendedName>
        <fullName evidence="9">Threonylcarbamoyl-AMP synthase</fullName>
        <shortName evidence="9">TC-AMP synthase</shortName>
        <ecNumber evidence="9">2.7.7.87</ecNumber>
    </recommendedName>
    <alternativeName>
        <fullName evidence="9">L-threonylcarbamoyladenylate synthase</fullName>
    </alternativeName>
    <alternativeName>
        <fullName evidence="9">t(6)A37 threonylcarbamoyladenosine biosynthesis protein TsaC</fullName>
    </alternativeName>
    <alternativeName>
        <fullName evidence="9">tRNA threonylcarbamoyladenosine biosynthesis protein TsaC</fullName>
    </alternativeName>
</protein>
<evidence type="ECO:0000256" key="3">
    <source>
        <dbReference type="ARBA" id="ARBA00022679"/>
    </source>
</evidence>
<keyword evidence="4 9" id="KW-0819">tRNA processing</keyword>
<gene>
    <name evidence="9" type="primary">tsaC</name>
    <name evidence="11" type="ORF">ORQ98_17870</name>
</gene>
<dbReference type="EC" id="2.7.7.87" evidence="9"/>
<comment type="function">
    <text evidence="9">Required for the formation of a threonylcarbamoyl group on adenosine at position 37 (t(6)A37) in tRNAs that read codons beginning with adenine. Catalyzes the conversion of L-threonine, HCO(3)(-)/CO(2) and ATP to give threonylcarbamoyl-AMP (TC-AMP) as the acyladenylate intermediate, with the release of diphosphate.</text>
</comment>
<organism evidence="11 12">
    <name type="scientific">Spartinivicinus poritis</name>
    <dbReference type="NCBI Taxonomy" id="2994640"/>
    <lineage>
        <taxon>Bacteria</taxon>
        <taxon>Pseudomonadati</taxon>
        <taxon>Pseudomonadota</taxon>
        <taxon>Gammaproteobacteria</taxon>
        <taxon>Oceanospirillales</taxon>
        <taxon>Zooshikellaceae</taxon>
        <taxon>Spartinivicinus</taxon>
    </lineage>
</organism>
<dbReference type="PROSITE" id="PS51163">
    <property type="entry name" value="YRDC"/>
    <property type="match status" value="1"/>
</dbReference>
<proteinExistence type="inferred from homology"/>
<dbReference type="HAMAP" id="MF_01852">
    <property type="entry name" value="TsaC"/>
    <property type="match status" value="1"/>
</dbReference>
<evidence type="ECO:0000259" key="10">
    <source>
        <dbReference type="PROSITE" id="PS51163"/>
    </source>
</evidence>
<dbReference type="PANTHER" id="PTHR17490:SF18">
    <property type="entry name" value="THREONYLCARBAMOYL-AMP SYNTHASE"/>
    <property type="match status" value="1"/>
</dbReference>
<dbReference type="NCBIfam" id="TIGR00057">
    <property type="entry name" value="L-threonylcarbamoyladenylate synthase"/>
    <property type="match status" value="1"/>
</dbReference>
<keyword evidence="6 9" id="KW-0547">Nucleotide-binding</keyword>
<dbReference type="RefSeq" id="WP_274690151.1">
    <property type="nucleotide sequence ID" value="NZ_JAPMOU010000024.1"/>
</dbReference>
<dbReference type="GO" id="GO:0061710">
    <property type="term" value="F:L-threonylcarbamoyladenylate synthase"/>
    <property type="evidence" value="ECO:0007669"/>
    <property type="project" value="UniProtKB-EC"/>
</dbReference>
<name>A0ABT5UBQ9_9GAMM</name>
<dbReference type="Pfam" id="PF01300">
    <property type="entry name" value="Sua5_yciO_yrdC"/>
    <property type="match status" value="1"/>
</dbReference>
<evidence type="ECO:0000313" key="11">
    <source>
        <dbReference type="EMBL" id="MDE1463823.1"/>
    </source>
</evidence>
<keyword evidence="12" id="KW-1185">Reference proteome</keyword>
<dbReference type="InterPro" id="IPR017945">
    <property type="entry name" value="DHBP_synth_RibB-like_a/b_dom"/>
</dbReference>
<evidence type="ECO:0000256" key="4">
    <source>
        <dbReference type="ARBA" id="ARBA00022694"/>
    </source>
</evidence>
<comment type="subcellular location">
    <subcellularLocation>
        <location evidence="1 9">Cytoplasm</location>
    </subcellularLocation>
</comment>
<evidence type="ECO:0000256" key="6">
    <source>
        <dbReference type="ARBA" id="ARBA00022741"/>
    </source>
</evidence>
<dbReference type="SUPFAM" id="SSF55821">
    <property type="entry name" value="YrdC/RibB"/>
    <property type="match status" value="1"/>
</dbReference>
<accession>A0ABT5UBQ9</accession>
<comment type="caution">
    <text evidence="11">The sequence shown here is derived from an EMBL/GenBank/DDBJ whole genome shotgun (WGS) entry which is preliminary data.</text>
</comment>
<reference evidence="11 12" key="1">
    <citation type="submission" date="2022-11" db="EMBL/GenBank/DDBJ databases">
        <title>Spartinivicinus poritis sp. nov., isolated from scleractinian coral Porites lutea.</title>
        <authorList>
            <person name="Zhang G."/>
            <person name="Cai L."/>
            <person name="Wei Q."/>
        </authorList>
    </citation>
    <scope>NUCLEOTIDE SEQUENCE [LARGE SCALE GENOMIC DNA]</scope>
    <source>
        <strain evidence="11 12">A2-2</strain>
    </source>
</reference>
<evidence type="ECO:0000256" key="8">
    <source>
        <dbReference type="ARBA" id="ARBA00048366"/>
    </source>
</evidence>
<evidence type="ECO:0000256" key="1">
    <source>
        <dbReference type="ARBA" id="ARBA00004496"/>
    </source>
</evidence>
<dbReference type="Proteomes" id="UP001528823">
    <property type="component" value="Unassembled WGS sequence"/>
</dbReference>
<feature type="domain" description="YrdC-like" evidence="10">
    <location>
        <begin position="3"/>
        <end position="184"/>
    </location>
</feature>
<dbReference type="EMBL" id="JAPMOU010000024">
    <property type="protein sequence ID" value="MDE1463823.1"/>
    <property type="molecule type" value="Genomic_DNA"/>
</dbReference>
<evidence type="ECO:0000313" key="12">
    <source>
        <dbReference type="Proteomes" id="UP001528823"/>
    </source>
</evidence>
<dbReference type="InterPro" id="IPR050156">
    <property type="entry name" value="TC-AMP_synthase_SUA5"/>
</dbReference>